<dbReference type="SUPFAM" id="SSF161098">
    <property type="entry name" value="MetI-like"/>
    <property type="match status" value="1"/>
</dbReference>
<evidence type="ECO:0000256" key="4">
    <source>
        <dbReference type="ARBA" id="ARBA00022692"/>
    </source>
</evidence>
<dbReference type="Pfam" id="PF00528">
    <property type="entry name" value="BPD_transp_1"/>
    <property type="match status" value="1"/>
</dbReference>
<dbReference type="CDD" id="cd06261">
    <property type="entry name" value="TM_PBP2"/>
    <property type="match status" value="1"/>
</dbReference>
<dbReference type="InterPro" id="IPR050366">
    <property type="entry name" value="BP-dependent_transpt_permease"/>
</dbReference>
<evidence type="ECO:0000256" key="5">
    <source>
        <dbReference type="ARBA" id="ARBA00022989"/>
    </source>
</evidence>
<organism evidence="9 10">
    <name type="scientific">Teichococcus aerophilus</name>
    <dbReference type="NCBI Taxonomy" id="1224513"/>
    <lineage>
        <taxon>Bacteria</taxon>
        <taxon>Pseudomonadati</taxon>
        <taxon>Pseudomonadota</taxon>
        <taxon>Alphaproteobacteria</taxon>
        <taxon>Acetobacterales</taxon>
        <taxon>Roseomonadaceae</taxon>
        <taxon>Roseomonas</taxon>
    </lineage>
</organism>
<dbReference type="Pfam" id="PF12911">
    <property type="entry name" value="OppC_N"/>
    <property type="match status" value="1"/>
</dbReference>
<keyword evidence="2 7" id="KW-0813">Transport</keyword>
<evidence type="ECO:0000313" key="9">
    <source>
        <dbReference type="EMBL" id="MBC9208008.1"/>
    </source>
</evidence>
<feature type="transmembrane region" description="Helical" evidence="7">
    <location>
        <begin position="114"/>
        <end position="133"/>
    </location>
</feature>
<feature type="transmembrane region" description="Helical" evidence="7">
    <location>
        <begin position="241"/>
        <end position="262"/>
    </location>
</feature>
<protein>
    <submittedName>
        <fullName evidence="9">ABC transporter permease</fullName>
    </submittedName>
</protein>
<gene>
    <name evidence="9" type="ORF">IBL26_14275</name>
</gene>
<evidence type="ECO:0000256" key="7">
    <source>
        <dbReference type="RuleBase" id="RU363032"/>
    </source>
</evidence>
<comment type="caution">
    <text evidence="9">The sequence shown here is derived from an EMBL/GenBank/DDBJ whole genome shotgun (WGS) entry which is preliminary data.</text>
</comment>
<evidence type="ECO:0000259" key="8">
    <source>
        <dbReference type="PROSITE" id="PS50928"/>
    </source>
</evidence>
<evidence type="ECO:0000313" key="10">
    <source>
        <dbReference type="Proteomes" id="UP000626026"/>
    </source>
</evidence>
<evidence type="ECO:0000256" key="1">
    <source>
        <dbReference type="ARBA" id="ARBA00004651"/>
    </source>
</evidence>
<dbReference type="RefSeq" id="WP_187785175.1">
    <property type="nucleotide sequence ID" value="NZ_JACTVA010000025.1"/>
</dbReference>
<feature type="transmembrane region" description="Helical" evidence="7">
    <location>
        <begin position="201"/>
        <end position="220"/>
    </location>
</feature>
<feature type="domain" description="ABC transmembrane type-1" evidence="8">
    <location>
        <begin position="74"/>
        <end position="263"/>
    </location>
</feature>
<dbReference type="EMBL" id="JACTVA010000025">
    <property type="protein sequence ID" value="MBC9208008.1"/>
    <property type="molecule type" value="Genomic_DNA"/>
</dbReference>
<accession>A0ABR7RNL3</accession>
<dbReference type="Gene3D" id="1.10.3720.10">
    <property type="entry name" value="MetI-like"/>
    <property type="match status" value="1"/>
</dbReference>
<dbReference type="PANTHER" id="PTHR43386:SF25">
    <property type="entry name" value="PEPTIDE ABC TRANSPORTER PERMEASE PROTEIN"/>
    <property type="match status" value="1"/>
</dbReference>
<dbReference type="PROSITE" id="PS50928">
    <property type="entry name" value="ABC_TM1"/>
    <property type="match status" value="1"/>
</dbReference>
<dbReference type="InterPro" id="IPR035906">
    <property type="entry name" value="MetI-like_sf"/>
</dbReference>
<keyword evidence="10" id="KW-1185">Reference proteome</keyword>
<sequence>MTDLLRRLLRTPQGAIGSALLVLLALLCLLGPELAPRDPEAIDFLGRFRPPGAQNWLGADQLGRDVLSRLMTGARSTIPLALLATLLGTLAGAVIGTLSAYLGGRWDEAIMRNVDAVMAIPGLLLALLLVSSLGKGSLNATLAIAIAFTPGMARVTRSVALNVRAQDYVKAALARGERASFIVLREMLPNVVGPVVVETTIRVAFAVMLFATLSFLGLGAQPPAPEWGLMVAEARRFVHQAPWIILAPALAIGVTAIAFNLLGDGLRDALNPRDER</sequence>
<name>A0ABR7RNL3_9PROT</name>
<keyword evidence="4 7" id="KW-0812">Transmembrane</keyword>
<comment type="subcellular location">
    <subcellularLocation>
        <location evidence="1 7">Cell membrane</location>
        <topology evidence="1 7">Multi-pass membrane protein</topology>
    </subcellularLocation>
</comment>
<evidence type="ECO:0000256" key="2">
    <source>
        <dbReference type="ARBA" id="ARBA00022448"/>
    </source>
</evidence>
<dbReference type="InterPro" id="IPR025966">
    <property type="entry name" value="OppC_N"/>
</dbReference>
<dbReference type="InterPro" id="IPR000515">
    <property type="entry name" value="MetI-like"/>
</dbReference>
<evidence type="ECO:0000256" key="3">
    <source>
        <dbReference type="ARBA" id="ARBA00022475"/>
    </source>
</evidence>
<dbReference type="PANTHER" id="PTHR43386">
    <property type="entry name" value="OLIGOPEPTIDE TRANSPORT SYSTEM PERMEASE PROTEIN APPC"/>
    <property type="match status" value="1"/>
</dbReference>
<keyword evidence="5 7" id="KW-1133">Transmembrane helix</keyword>
<proteinExistence type="inferred from homology"/>
<evidence type="ECO:0000256" key="6">
    <source>
        <dbReference type="ARBA" id="ARBA00023136"/>
    </source>
</evidence>
<keyword evidence="6 7" id="KW-0472">Membrane</keyword>
<comment type="similarity">
    <text evidence="7">Belongs to the binding-protein-dependent transport system permease family.</text>
</comment>
<feature type="transmembrane region" description="Helical" evidence="7">
    <location>
        <begin position="78"/>
        <end position="102"/>
    </location>
</feature>
<keyword evidence="3" id="KW-1003">Cell membrane</keyword>
<reference evidence="9 10" key="1">
    <citation type="journal article" date="2013" name="Int. J. Syst. Evol. Microbiol.">
        <title>Roseomonas aerophila sp. nov., isolated from air.</title>
        <authorList>
            <person name="Kim S.J."/>
            <person name="Weon H.Y."/>
            <person name="Ahn J.H."/>
            <person name="Hong S.B."/>
            <person name="Seok S.J."/>
            <person name="Whang K.S."/>
            <person name="Kwon S.W."/>
        </authorList>
    </citation>
    <scope>NUCLEOTIDE SEQUENCE [LARGE SCALE GENOMIC DNA]</scope>
    <source>
        <strain evidence="9 10">NBRC 108923</strain>
    </source>
</reference>
<dbReference type="Proteomes" id="UP000626026">
    <property type="component" value="Unassembled WGS sequence"/>
</dbReference>